<name>A0A2N8KQS3_9BURK</name>
<protein>
    <submittedName>
        <fullName evidence="2">Uncharacterized protein</fullName>
    </submittedName>
</protein>
<feature type="region of interest" description="Disordered" evidence="1">
    <location>
        <begin position="1"/>
        <end position="71"/>
    </location>
</feature>
<sequence length="71" mass="7785">MGCAGNRGNVVNPTRRPNRSGDEGRKAARQSVGGGGRGSWRKRRPACNGRDRGSNFAPAERQQTSTWCNRR</sequence>
<dbReference type="EMBL" id="POQS01000001">
    <property type="protein sequence ID" value="PND35805.1"/>
    <property type="molecule type" value="Genomic_DNA"/>
</dbReference>
<feature type="compositionally biased region" description="Polar residues" evidence="1">
    <location>
        <begin position="61"/>
        <end position="71"/>
    </location>
</feature>
<evidence type="ECO:0000313" key="3">
    <source>
        <dbReference type="Proteomes" id="UP000235994"/>
    </source>
</evidence>
<comment type="caution">
    <text evidence="2">The sequence shown here is derived from an EMBL/GenBank/DDBJ whole genome shotgun (WGS) entry which is preliminary data.</text>
</comment>
<keyword evidence="3" id="KW-1185">Reference proteome</keyword>
<proteinExistence type="predicted"/>
<dbReference type="AlphaFoldDB" id="A0A2N8KQS3"/>
<gene>
    <name evidence="2" type="ORF">C1I89_05530</name>
</gene>
<accession>A0A2N8KQS3</accession>
<reference evidence="2 3" key="1">
    <citation type="submission" date="2018-01" db="EMBL/GenBank/DDBJ databases">
        <title>The draft genome of an aniline degradation strain ANB-1.</title>
        <authorList>
            <person name="Zhang L."/>
            <person name="Jiang J."/>
        </authorList>
    </citation>
    <scope>NUCLEOTIDE SEQUENCE [LARGE SCALE GENOMIC DNA]</scope>
    <source>
        <strain evidence="2 3">ANB-1</strain>
    </source>
</reference>
<evidence type="ECO:0000313" key="2">
    <source>
        <dbReference type="EMBL" id="PND35805.1"/>
    </source>
</evidence>
<dbReference type="Proteomes" id="UP000235994">
    <property type="component" value="Unassembled WGS sequence"/>
</dbReference>
<evidence type="ECO:0000256" key="1">
    <source>
        <dbReference type="SAM" id="MobiDB-lite"/>
    </source>
</evidence>
<organism evidence="2 3">
    <name type="scientific">Achromobacter pulmonis</name>
    <dbReference type="NCBI Taxonomy" id="1389932"/>
    <lineage>
        <taxon>Bacteria</taxon>
        <taxon>Pseudomonadati</taxon>
        <taxon>Pseudomonadota</taxon>
        <taxon>Betaproteobacteria</taxon>
        <taxon>Burkholderiales</taxon>
        <taxon>Alcaligenaceae</taxon>
        <taxon>Achromobacter</taxon>
    </lineage>
</organism>